<feature type="chain" id="PRO_5042430807" description="Neuronal acetylcholine receptor subunit alpha-10" evidence="16">
    <location>
        <begin position="39"/>
        <end position="527"/>
    </location>
</feature>
<dbReference type="AlphaFoldDB" id="A0A8W8IFX5"/>
<dbReference type="InterPro" id="IPR038050">
    <property type="entry name" value="Neuro_actylchol_rec"/>
</dbReference>
<dbReference type="Gene3D" id="1.20.58.390">
    <property type="entry name" value="Neurotransmitter-gated ion-channel transmembrane domain"/>
    <property type="match status" value="2"/>
</dbReference>
<protein>
    <recommendedName>
        <fullName evidence="21">Neuronal acetylcholine receptor subunit alpha-10</fullName>
    </recommendedName>
</protein>
<dbReference type="InterPro" id="IPR018000">
    <property type="entry name" value="Neurotransmitter_ion_chnl_CS"/>
</dbReference>
<dbReference type="InterPro" id="IPR036719">
    <property type="entry name" value="Neuro-gated_channel_TM_sf"/>
</dbReference>
<evidence type="ECO:0000313" key="19">
    <source>
        <dbReference type="EnsemblMetazoa" id="G13723.1:cds"/>
    </source>
</evidence>
<dbReference type="GO" id="GO:0004888">
    <property type="term" value="F:transmembrane signaling receptor activity"/>
    <property type="evidence" value="ECO:0007669"/>
    <property type="project" value="InterPro"/>
</dbReference>
<feature type="transmembrane region" description="Helical" evidence="15">
    <location>
        <begin position="300"/>
        <end position="318"/>
    </location>
</feature>
<dbReference type="Pfam" id="PF02931">
    <property type="entry name" value="Neur_chan_LBD"/>
    <property type="match status" value="1"/>
</dbReference>
<feature type="transmembrane region" description="Helical" evidence="15">
    <location>
        <begin position="492"/>
        <end position="511"/>
    </location>
</feature>
<dbReference type="GO" id="GO:0045211">
    <property type="term" value="C:postsynaptic membrane"/>
    <property type="evidence" value="ECO:0007669"/>
    <property type="project" value="InterPro"/>
</dbReference>
<reference evidence="19" key="1">
    <citation type="submission" date="2022-08" db="UniProtKB">
        <authorList>
            <consortium name="EnsemblMetazoa"/>
        </authorList>
    </citation>
    <scope>IDENTIFICATION</scope>
    <source>
        <strain evidence="19">05x7-T-G4-1.051#20</strain>
    </source>
</reference>
<dbReference type="InterPro" id="IPR006029">
    <property type="entry name" value="Neurotrans-gated_channel_TM"/>
</dbReference>
<dbReference type="FunFam" id="1.20.58.390:FF:000043">
    <property type="entry name" value="AcetylCholine Receptor"/>
    <property type="match status" value="1"/>
</dbReference>
<dbReference type="OrthoDB" id="5975154at2759"/>
<dbReference type="PANTHER" id="PTHR18945">
    <property type="entry name" value="NEUROTRANSMITTER GATED ION CHANNEL"/>
    <property type="match status" value="1"/>
</dbReference>
<feature type="transmembrane region" description="Helical" evidence="15">
    <location>
        <begin position="330"/>
        <end position="353"/>
    </location>
</feature>
<keyword evidence="8 15" id="KW-0472">Membrane</keyword>
<dbReference type="Proteomes" id="UP000005408">
    <property type="component" value="Unassembled WGS sequence"/>
</dbReference>
<feature type="domain" description="Neurotransmitter-gated ion-channel transmembrane" evidence="18">
    <location>
        <begin position="275"/>
        <end position="508"/>
    </location>
</feature>
<dbReference type="CDD" id="cd18997">
    <property type="entry name" value="LGIC_ECD_nAChR"/>
    <property type="match status" value="1"/>
</dbReference>
<dbReference type="Gene3D" id="2.70.170.10">
    <property type="entry name" value="Neurotransmitter-gated ion-channel ligand-binding domain"/>
    <property type="match status" value="1"/>
</dbReference>
<evidence type="ECO:0000259" key="17">
    <source>
        <dbReference type="Pfam" id="PF02931"/>
    </source>
</evidence>
<keyword evidence="10" id="KW-0675">Receptor</keyword>
<keyword evidence="4 15" id="KW-0812">Transmembrane</keyword>
<feature type="signal peptide" evidence="16">
    <location>
        <begin position="1"/>
        <end position="38"/>
    </location>
</feature>
<evidence type="ECO:0000256" key="1">
    <source>
        <dbReference type="ARBA" id="ARBA00009237"/>
    </source>
</evidence>
<evidence type="ECO:0000256" key="9">
    <source>
        <dbReference type="ARBA" id="ARBA00023157"/>
    </source>
</evidence>
<comment type="similarity">
    <text evidence="1">Belongs to the ligand-gated ion channel (TC 1.A.9) family. Acetylcholine receptor (TC 1.A.9.1) subfamily.</text>
</comment>
<evidence type="ECO:0000256" key="12">
    <source>
        <dbReference type="ARBA" id="ARBA00023286"/>
    </source>
</evidence>
<evidence type="ECO:0000256" key="6">
    <source>
        <dbReference type="ARBA" id="ARBA00023018"/>
    </source>
</evidence>
<evidence type="ECO:0000256" key="5">
    <source>
        <dbReference type="ARBA" id="ARBA00022989"/>
    </source>
</evidence>
<dbReference type="CDD" id="cd19051">
    <property type="entry name" value="LGIC_TM_cation"/>
    <property type="match status" value="1"/>
</dbReference>
<keyword evidence="16" id="KW-0732">Signal</keyword>
<accession>A0A8W8IFX5</accession>
<dbReference type="EnsemblMetazoa" id="G13723.1">
    <property type="protein sequence ID" value="G13723.1:cds"/>
    <property type="gene ID" value="G13723"/>
</dbReference>
<evidence type="ECO:0000256" key="10">
    <source>
        <dbReference type="ARBA" id="ARBA00023170"/>
    </source>
</evidence>
<organism evidence="19 20">
    <name type="scientific">Magallana gigas</name>
    <name type="common">Pacific oyster</name>
    <name type="synonym">Crassostrea gigas</name>
    <dbReference type="NCBI Taxonomy" id="29159"/>
    <lineage>
        <taxon>Eukaryota</taxon>
        <taxon>Metazoa</taxon>
        <taxon>Spiralia</taxon>
        <taxon>Lophotrochozoa</taxon>
        <taxon>Mollusca</taxon>
        <taxon>Bivalvia</taxon>
        <taxon>Autobranchia</taxon>
        <taxon>Pteriomorphia</taxon>
        <taxon>Ostreida</taxon>
        <taxon>Ostreoidea</taxon>
        <taxon>Ostreidae</taxon>
        <taxon>Magallana</taxon>
    </lineage>
</organism>
<dbReference type="PRINTS" id="PR00252">
    <property type="entry name" value="NRIONCHANNEL"/>
</dbReference>
<dbReference type="EnsemblMetazoa" id="G13723.3">
    <property type="protein sequence ID" value="G13723.3:cds"/>
    <property type="gene ID" value="G13723"/>
</dbReference>
<dbReference type="NCBIfam" id="TIGR00860">
    <property type="entry name" value="LIC"/>
    <property type="match status" value="1"/>
</dbReference>
<dbReference type="PROSITE" id="PS00236">
    <property type="entry name" value="NEUROTR_ION_CHANNEL"/>
    <property type="match status" value="1"/>
</dbReference>
<proteinExistence type="inferred from homology"/>
<evidence type="ECO:0000256" key="15">
    <source>
        <dbReference type="RuleBase" id="RU000687"/>
    </source>
</evidence>
<evidence type="ECO:0000256" key="4">
    <source>
        <dbReference type="ARBA" id="ARBA00022692"/>
    </source>
</evidence>
<dbReference type="InterPro" id="IPR036734">
    <property type="entry name" value="Neur_chan_lig-bd_sf"/>
</dbReference>
<dbReference type="GO" id="GO:0022848">
    <property type="term" value="F:acetylcholine-gated monoatomic cation-selective channel activity"/>
    <property type="evidence" value="ECO:0007669"/>
    <property type="project" value="InterPro"/>
</dbReference>
<feature type="domain" description="Neurotransmitter-gated ion-channel ligand-binding" evidence="17">
    <location>
        <begin position="61"/>
        <end position="268"/>
    </location>
</feature>
<dbReference type="SUPFAM" id="SSF90112">
    <property type="entry name" value="Neurotransmitter-gated ion-channel transmembrane pore"/>
    <property type="match status" value="1"/>
</dbReference>
<dbReference type="FunFam" id="2.70.170.10:FF:000016">
    <property type="entry name" value="Nicotinic acetylcholine receptor subunit"/>
    <property type="match status" value="1"/>
</dbReference>
<evidence type="ECO:0000256" key="13">
    <source>
        <dbReference type="ARBA" id="ARBA00023303"/>
    </source>
</evidence>
<sequence length="527" mass="60437">MFADPESAKTLPPTPAKMPPWTLFVVLFQILELSTVIASGDEGPAYWNKFNDVSRDEMTEEQRLLYFLLRTYDKSSRPVIKASTPVVIRLGITLTQILDVDEKNQILTTNIWLDQEWMDEKLVWDNITEFAHIQKMRIPCDLVWLPDIVLYNSVDSHNKGYMKSLAFLDSTGNVFWPPIVKFRSSCKMDITYFPFDDQVCSLKLGSWAYDGYQVDVTNRSLDVDTTRYVDNGEWTLIGTKAVRRVVRYPCCPEPFPDVTFYIHIRRRVLYYAFNVIIPCALLSSLTLTGFLLPPDSGEKVTLGLTVLLAFSVFMLLIAENMPATSEYIPLIGIYLTVIMAMSGMSVVFSVLVLNIHHKGVLSKYPPRILKCVTRVFARVLCMTVQLDDTANPGSVRRNTYTPVNYTCKSHDNESLLYNDMQRHTPIHVDLQDSDAIDDVMNQNMPQNVSGKSNFDMEILNYFTQVMASHEQSMVEKQIIHEWREIARVMDKAFFWLFLLVTISSTIVILVISPMTKEINLDEVNHSY</sequence>
<keyword evidence="12" id="KW-1071">Ligand-gated ion channel</keyword>
<keyword evidence="2 15" id="KW-0813">Transport</keyword>
<keyword evidence="3" id="KW-1003">Cell membrane</keyword>
<keyword evidence="7 15" id="KW-0406">Ion transport</keyword>
<comment type="subcellular location">
    <subcellularLocation>
        <location evidence="14">Synaptic cell membrane</location>
        <topology evidence="14">Multi-pass membrane protein</topology>
    </subcellularLocation>
</comment>
<name>A0A8W8IFX5_MAGGI</name>
<keyword evidence="9" id="KW-1015">Disulfide bond</keyword>
<dbReference type="PRINTS" id="PR00254">
    <property type="entry name" value="NICOTINICR"/>
</dbReference>
<keyword evidence="6" id="KW-0770">Synapse</keyword>
<evidence type="ECO:0008006" key="21">
    <source>
        <dbReference type="Google" id="ProtNLM"/>
    </source>
</evidence>
<dbReference type="InterPro" id="IPR006202">
    <property type="entry name" value="Neur_chan_lig-bd"/>
</dbReference>
<evidence type="ECO:0000259" key="18">
    <source>
        <dbReference type="Pfam" id="PF02932"/>
    </source>
</evidence>
<evidence type="ECO:0000256" key="8">
    <source>
        <dbReference type="ARBA" id="ARBA00023136"/>
    </source>
</evidence>
<dbReference type="OMA" id="MAMSGMS"/>
<dbReference type="InterPro" id="IPR002394">
    <property type="entry name" value="Nicotinic_acetylcholine_rcpt"/>
</dbReference>
<dbReference type="SUPFAM" id="SSF63712">
    <property type="entry name" value="Nicotinic receptor ligand binding domain-like"/>
    <property type="match status" value="1"/>
</dbReference>
<evidence type="ECO:0000256" key="11">
    <source>
        <dbReference type="ARBA" id="ARBA00023180"/>
    </source>
</evidence>
<keyword evidence="20" id="KW-1185">Reference proteome</keyword>
<keyword evidence="5 15" id="KW-1133">Transmembrane helix</keyword>
<dbReference type="EnsemblMetazoa" id="G13723.2">
    <property type="protein sequence ID" value="G13723.2:cds"/>
    <property type="gene ID" value="G13723"/>
</dbReference>
<dbReference type="Pfam" id="PF02932">
    <property type="entry name" value="Neur_chan_memb"/>
    <property type="match status" value="1"/>
</dbReference>
<keyword evidence="11" id="KW-0325">Glycoprotein</keyword>
<evidence type="ECO:0000256" key="7">
    <source>
        <dbReference type="ARBA" id="ARBA00023065"/>
    </source>
</evidence>
<evidence type="ECO:0000256" key="2">
    <source>
        <dbReference type="ARBA" id="ARBA00022448"/>
    </source>
</evidence>
<keyword evidence="13 15" id="KW-0407">Ion channel</keyword>
<dbReference type="InterPro" id="IPR006201">
    <property type="entry name" value="Neur_channel"/>
</dbReference>
<evidence type="ECO:0000256" key="3">
    <source>
        <dbReference type="ARBA" id="ARBA00022475"/>
    </source>
</evidence>
<evidence type="ECO:0000256" key="16">
    <source>
        <dbReference type="SAM" id="SignalP"/>
    </source>
</evidence>
<evidence type="ECO:0000313" key="20">
    <source>
        <dbReference type="Proteomes" id="UP000005408"/>
    </source>
</evidence>
<evidence type="ECO:0000256" key="14">
    <source>
        <dbReference type="ARBA" id="ARBA00034099"/>
    </source>
</evidence>
<feature type="transmembrane region" description="Helical" evidence="15">
    <location>
        <begin position="268"/>
        <end position="293"/>
    </location>
</feature>